<dbReference type="Proteomes" id="UP000198505">
    <property type="component" value="Unassembled WGS sequence"/>
</dbReference>
<dbReference type="EMBL" id="FOGS01000017">
    <property type="protein sequence ID" value="SES34648.1"/>
    <property type="molecule type" value="Genomic_DNA"/>
</dbReference>
<accession>A0A1H9WL76</accession>
<proteinExistence type="predicted"/>
<protein>
    <recommendedName>
        <fullName evidence="3">Capsule polysaccharide biosynthesis protein</fullName>
    </recommendedName>
</protein>
<reference evidence="2" key="1">
    <citation type="submission" date="2016-10" db="EMBL/GenBank/DDBJ databases">
        <authorList>
            <person name="Varghese N."/>
            <person name="Submissions S."/>
        </authorList>
    </citation>
    <scope>NUCLEOTIDE SEQUENCE [LARGE SCALE GENOMIC DNA]</scope>
    <source>
        <strain evidence="2">CGMCC 1.6495</strain>
    </source>
</reference>
<dbReference type="SUPFAM" id="SSF53756">
    <property type="entry name" value="UDP-Glycosyltransferase/glycogen phosphorylase"/>
    <property type="match status" value="1"/>
</dbReference>
<gene>
    <name evidence="1" type="ORF">SAMN04487958_1172</name>
</gene>
<organism evidence="1 2">
    <name type="scientific">Vreelandella subterranea</name>
    <dbReference type="NCBI Taxonomy" id="416874"/>
    <lineage>
        <taxon>Bacteria</taxon>
        <taxon>Pseudomonadati</taxon>
        <taxon>Pseudomonadota</taxon>
        <taxon>Gammaproteobacteria</taxon>
        <taxon>Oceanospirillales</taxon>
        <taxon>Halomonadaceae</taxon>
        <taxon>Vreelandella</taxon>
    </lineage>
</organism>
<evidence type="ECO:0000313" key="2">
    <source>
        <dbReference type="Proteomes" id="UP000198505"/>
    </source>
</evidence>
<keyword evidence="2" id="KW-1185">Reference proteome</keyword>
<evidence type="ECO:0000313" key="1">
    <source>
        <dbReference type="EMBL" id="SES34648.1"/>
    </source>
</evidence>
<dbReference type="RefSeq" id="WP_139197182.1">
    <property type="nucleotide sequence ID" value="NZ_FOGS01000017.1"/>
</dbReference>
<dbReference type="STRING" id="416874.SAMN04487958_1172"/>
<dbReference type="AlphaFoldDB" id="A0A1H9WL76"/>
<name>A0A1H9WL76_9GAMM</name>
<evidence type="ECO:0008006" key="3">
    <source>
        <dbReference type="Google" id="ProtNLM"/>
    </source>
</evidence>
<sequence>MNKNILMFFAPKFKELGCDVAKDYLVKCGGGKVHGICTGPSSVKRTVSDLLRDVGGSFWHIESEELKWLSQTTTDDELAIIDSELGVGALGRIISADRRVGSGFVRGGLCRPDLLANKIATSPEAMPQQYIAGLYQFLDECLKKTKPDIVFIYAVAGAPALMLAEMAKARNIPFCRPAPARIGNRMLIDDDPRGRLSSVARLFKSLNNTEIIEKEKQAKNLLEEFRSCPEPPEYMVRNHAILNSNLPVKVTISAIITTIKACLKIPRGQRDVQIVVSRVWWGVLNSWRRNYVLRSFSRVELNKKFIYYPLHVDPEASTQVLSPYHTDQLSVIEALAKSAPADMMVVVKEHAPMVGKRPKGFYSKIRRMPRVVLLGPEYVGLDLVQKASITAVLTGTAAWEAIRLGKSTVVIGDSPFLAIGSGAIYEPNLANFPEALNRALELTPASDEELIRYISALLVESFEMDSSIMWGDYLKHDDAQRQKAVSDIADGILRREVEQRYTHNMALRRWVWNSPPELGQNMTSPTAVGMTWTALRF</sequence>